<evidence type="ECO:0000256" key="2">
    <source>
        <dbReference type="SAM" id="SignalP"/>
    </source>
</evidence>
<evidence type="ECO:0000256" key="1">
    <source>
        <dbReference type="ARBA" id="ARBA00006987"/>
    </source>
</evidence>
<evidence type="ECO:0000313" key="3">
    <source>
        <dbReference type="EMBL" id="MDM0044492.1"/>
    </source>
</evidence>
<dbReference type="PANTHER" id="PTHR42928">
    <property type="entry name" value="TRICARBOXYLATE-BINDING PROTEIN"/>
    <property type="match status" value="1"/>
</dbReference>
<keyword evidence="2" id="KW-0732">Signal</keyword>
<accession>A0ABT7N963</accession>
<dbReference type="InterPro" id="IPR042100">
    <property type="entry name" value="Bug_dom1"/>
</dbReference>
<dbReference type="EMBL" id="JASZYV010000001">
    <property type="protein sequence ID" value="MDM0044492.1"/>
    <property type="molecule type" value="Genomic_DNA"/>
</dbReference>
<proteinExistence type="inferred from homology"/>
<gene>
    <name evidence="3" type="ORF">QTH91_08380</name>
</gene>
<dbReference type="Gene3D" id="3.40.190.10">
    <property type="entry name" value="Periplasmic binding protein-like II"/>
    <property type="match status" value="1"/>
</dbReference>
<dbReference type="InterPro" id="IPR006311">
    <property type="entry name" value="TAT_signal"/>
</dbReference>
<dbReference type="Gene3D" id="3.40.190.150">
    <property type="entry name" value="Bordetella uptake gene, domain 1"/>
    <property type="match status" value="1"/>
</dbReference>
<sequence>MMTTYPLARRTLLSCFGALMAAGALSAVGNANAQSSTPLRVILPVSAGSGVDVIVRSSQVALSKALGGQPVVIENLPGAGGITGTQTLIKAAPDGNTIAIISNNHAVNPSVFKKLPYDSLADITPISIIGGSPFVLVVNPKVPAKTAKELQALLKSKPGEFNFGSSGNGTIIHLAGEMFMDEAGVKARHIPYKGTGPLITDIMAGQVEMGVAAVAAVQGQIKAGTLRPIGVMGKERVKSLPDVPTFAEQGLPGVDVAGWFAAIGPKGMPPEKVKQMHDALVAAFNDPEVKAGFAKRDDALILSSPEDAAQFLKSEQERYARLVQKANVTLE</sequence>
<dbReference type="InterPro" id="IPR005064">
    <property type="entry name" value="BUG"/>
</dbReference>
<feature type="signal peptide" evidence="2">
    <location>
        <begin position="1"/>
        <end position="33"/>
    </location>
</feature>
<comment type="caution">
    <text evidence="3">The sequence shown here is derived from an EMBL/GenBank/DDBJ whole genome shotgun (WGS) entry which is preliminary data.</text>
</comment>
<dbReference type="PROSITE" id="PS51318">
    <property type="entry name" value="TAT"/>
    <property type="match status" value="1"/>
</dbReference>
<name>A0ABT7N963_9BURK</name>
<evidence type="ECO:0000313" key="4">
    <source>
        <dbReference type="Proteomes" id="UP001174908"/>
    </source>
</evidence>
<dbReference type="PIRSF" id="PIRSF017082">
    <property type="entry name" value="YflP"/>
    <property type="match status" value="1"/>
</dbReference>
<comment type="similarity">
    <text evidence="1">Belongs to the UPF0065 (bug) family.</text>
</comment>
<protein>
    <submittedName>
        <fullName evidence="3">Tripartite tricarboxylate transporter substrate binding protein</fullName>
    </submittedName>
</protein>
<dbReference type="Proteomes" id="UP001174908">
    <property type="component" value="Unassembled WGS sequence"/>
</dbReference>
<dbReference type="Pfam" id="PF03401">
    <property type="entry name" value="TctC"/>
    <property type="match status" value="1"/>
</dbReference>
<feature type="chain" id="PRO_5047256604" evidence="2">
    <location>
        <begin position="34"/>
        <end position="331"/>
    </location>
</feature>
<reference evidence="3" key="1">
    <citation type="submission" date="2023-06" db="EMBL/GenBank/DDBJ databases">
        <authorList>
            <person name="Jiang Y."/>
            <person name="Liu Q."/>
        </authorList>
    </citation>
    <scope>NUCLEOTIDE SEQUENCE</scope>
    <source>
        <strain evidence="3">CGMCC 1.12089</strain>
    </source>
</reference>
<keyword evidence="4" id="KW-1185">Reference proteome</keyword>
<dbReference type="CDD" id="cd13578">
    <property type="entry name" value="PBP2_Bug27"/>
    <property type="match status" value="1"/>
</dbReference>
<dbReference type="SUPFAM" id="SSF53850">
    <property type="entry name" value="Periplasmic binding protein-like II"/>
    <property type="match status" value="1"/>
</dbReference>
<organism evidence="3 4">
    <name type="scientific">Variovorax dokdonensis</name>
    <dbReference type="NCBI Taxonomy" id="344883"/>
    <lineage>
        <taxon>Bacteria</taxon>
        <taxon>Pseudomonadati</taxon>
        <taxon>Pseudomonadota</taxon>
        <taxon>Betaproteobacteria</taxon>
        <taxon>Burkholderiales</taxon>
        <taxon>Comamonadaceae</taxon>
        <taxon>Variovorax</taxon>
    </lineage>
</organism>
<dbReference type="PANTHER" id="PTHR42928:SF5">
    <property type="entry name" value="BLR1237 PROTEIN"/>
    <property type="match status" value="1"/>
</dbReference>